<dbReference type="Pfam" id="PF00931">
    <property type="entry name" value="NB-ARC"/>
    <property type="match status" value="1"/>
</dbReference>
<reference evidence="3" key="2">
    <citation type="submission" date="2018-10" db="UniProtKB">
        <authorList>
            <consortium name="EnsemblPlants"/>
        </authorList>
    </citation>
    <scope>IDENTIFICATION</scope>
</reference>
<feature type="coiled-coil region" evidence="1">
    <location>
        <begin position="559"/>
        <end position="683"/>
    </location>
</feature>
<protein>
    <recommendedName>
        <fullName evidence="2">NB-ARC domain-containing protein</fullName>
    </recommendedName>
</protein>
<evidence type="ECO:0000256" key="1">
    <source>
        <dbReference type="SAM" id="Coils"/>
    </source>
</evidence>
<dbReference type="InterPro" id="IPR036388">
    <property type="entry name" value="WH-like_DNA-bd_sf"/>
</dbReference>
<feature type="domain" description="NB-ARC" evidence="2">
    <location>
        <begin position="185"/>
        <end position="293"/>
    </location>
</feature>
<dbReference type="Gene3D" id="3.40.50.300">
    <property type="entry name" value="P-loop containing nucleotide triphosphate hydrolases"/>
    <property type="match status" value="1"/>
</dbReference>
<dbReference type="InterPro" id="IPR002182">
    <property type="entry name" value="NB-ARC"/>
</dbReference>
<proteinExistence type="predicted"/>
<dbReference type="InterPro" id="IPR027417">
    <property type="entry name" value="P-loop_NTPase"/>
</dbReference>
<dbReference type="Gramene" id="TraesCS5D03G0549800.2">
    <property type="protein sequence ID" value="TraesCS5D03G0549800.2.CDS"/>
    <property type="gene ID" value="TraesCS5D03G0549800"/>
</dbReference>
<sequence>MAQAIVQSLCRKLRSAITVGDEATGDLQEIMETLEAIHPLLEDAEMRCLCFKDDVPREGSKEIMDTTPEAIQPLLEDAPQQMEGKKVQDWLRRVVKAAYDILDELQDTMKPAAPARKLTKMIPRGNAPEKKNIMAGKMEKIKEEVCKLRVDMDEFNLMSSDSHASIEPPVTDITEVEEPMIIGRDKHIQSIMERISVKEGQYIMVDIDGQHGSGKTTLARMVFNHSRFKDYSRVWIQCSDDFRLQDMGKYIISQLSGEDINGGSNDDMEYVRKRLHQLLDTSIKVLVVLDGMFPLSWDDCEELDGRSFDKQAMEQVGAEIAKRCQGSPLAAAVLGGVLLYKDATGWAEVLNSDIWAYDRVRKPFLMLAYINMPQSLRPCFTYCAMFQHGQTIAKDDLIYQWTSLGLLEKSDRFSEMQLGEQYITMLLGMSLLQTTMPLSKLRMPFWNDEESSDEDINMVSMDPQLFETPDSVVEPTFCGSYTESEPTCMMHHQRPKKMVDFEGALTGRRFLGCPVQQDVGVNCGVVEWVDGPWPEILQRCLTRIWDMYHEQNLGRVNDKQAHEKEVAKLQKEIDFLSNNYSQLVEDVSKLFDYQDGKMSHDMGYTSQAINELNEKKKQLKDQAKIELSMEKMKLAKEQRCILQSQADIIQNMRKAMKEVEGERDLLRQEKKKLEYLIADLLKAGHASKDKLERIKAIMNE</sequence>
<evidence type="ECO:0000259" key="2">
    <source>
        <dbReference type="Pfam" id="PF00931"/>
    </source>
</evidence>
<dbReference type="Gene3D" id="1.10.10.10">
    <property type="entry name" value="Winged helix-like DNA-binding domain superfamily/Winged helix DNA-binding domain"/>
    <property type="match status" value="1"/>
</dbReference>
<dbReference type="STRING" id="4565.A0A3B6MS96"/>
<dbReference type="PANTHER" id="PTHR35163">
    <property type="entry name" value="OS02G0467300 PROTEIN"/>
    <property type="match status" value="1"/>
</dbReference>
<evidence type="ECO:0000313" key="4">
    <source>
        <dbReference type="Proteomes" id="UP000019116"/>
    </source>
</evidence>
<dbReference type="OrthoDB" id="704410at2759"/>
<evidence type="ECO:0000313" key="3">
    <source>
        <dbReference type="EnsemblPlants" id="TraesCS5D02G237100.1"/>
    </source>
</evidence>
<keyword evidence="1" id="KW-0175">Coiled coil</keyword>
<dbReference type="AlphaFoldDB" id="A0A3B6MS96"/>
<dbReference type="GO" id="GO:0043531">
    <property type="term" value="F:ADP binding"/>
    <property type="evidence" value="ECO:0007669"/>
    <property type="project" value="InterPro"/>
</dbReference>
<dbReference type="EnsemblPlants" id="TraesCS5D02G237100.1">
    <property type="protein sequence ID" value="TraesCS5D02G237100.1"/>
    <property type="gene ID" value="TraesCS5D02G237100"/>
</dbReference>
<organism evidence="3">
    <name type="scientific">Triticum aestivum</name>
    <name type="common">Wheat</name>
    <dbReference type="NCBI Taxonomy" id="4565"/>
    <lineage>
        <taxon>Eukaryota</taxon>
        <taxon>Viridiplantae</taxon>
        <taxon>Streptophyta</taxon>
        <taxon>Embryophyta</taxon>
        <taxon>Tracheophyta</taxon>
        <taxon>Spermatophyta</taxon>
        <taxon>Magnoliopsida</taxon>
        <taxon>Liliopsida</taxon>
        <taxon>Poales</taxon>
        <taxon>Poaceae</taxon>
        <taxon>BOP clade</taxon>
        <taxon>Pooideae</taxon>
        <taxon>Triticodae</taxon>
        <taxon>Triticeae</taxon>
        <taxon>Triticinae</taxon>
        <taxon>Triticum</taxon>
    </lineage>
</organism>
<dbReference type="Gramene" id="TraesCS5D02G237100.1">
    <property type="protein sequence ID" value="TraesCS5D02G237100.1"/>
    <property type="gene ID" value="TraesCS5D02G237100"/>
</dbReference>
<reference evidence="3" key="1">
    <citation type="submission" date="2018-08" db="EMBL/GenBank/DDBJ databases">
        <authorList>
            <person name="Rossello M."/>
        </authorList>
    </citation>
    <scope>NUCLEOTIDE SEQUENCE [LARGE SCALE GENOMIC DNA]</scope>
    <source>
        <strain evidence="3">cv. Chinese Spring</strain>
    </source>
</reference>
<dbReference type="PANTHER" id="PTHR35163:SF13">
    <property type="entry name" value="NB-ARC DOMAIN-CONTAINING PROTEIN"/>
    <property type="match status" value="1"/>
</dbReference>
<dbReference type="SUPFAM" id="SSF52540">
    <property type="entry name" value="P-loop containing nucleoside triphosphate hydrolases"/>
    <property type="match status" value="1"/>
</dbReference>
<accession>A0A3B6MS96</accession>
<name>A0A3B6MS96_WHEAT</name>
<dbReference type="Proteomes" id="UP000019116">
    <property type="component" value="Chromosome 5D"/>
</dbReference>
<keyword evidence="4" id="KW-1185">Reference proteome</keyword>